<dbReference type="Proteomes" id="UP000027138">
    <property type="component" value="Unassembled WGS sequence"/>
</dbReference>
<keyword evidence="2" id="KW-1185">Reference proteome</keyword>
<gene>
    <name evidence="1" type="ORF">JCGZ_24430</name>
</gene>
<evidence type="ECO:0000313" key="2">
    <source>
        <dbReference type="Proteomes" id="UP000027138"/>
    </source>
</evidence>
<dbReference type="AlphaFoldDB" id="A0A067JLL8"/>
<protein>
    <submittedName>
        <fullName evidence="1">Uncharacterized protein</fullName>
    </submittedName>
</protein>
<name>A0A067JLL8_JATCU</name>
<organism evidence="1 2">
    <name type="scientific">Jatropha curcas</name>
    <name type="common">Barbados nut</name>
    <dbReference type="NCBI Taxonomy" id="180498"/>
    <lineage>
        <taxon>Eukaryota</taxon>
        <taxon>Viridiplantae</taxon>
        <taxon>Streptophyta</taxon>
        <taxon>Embryophyta</taxon>
        <taxon>Tracheophyta</taxon>
        <taxon>Spermatophyta</taxon>
        <taxon>Magnoliopsida</taxon>
        <taxon>eudicotyledons</taxon>
        <taxon>Gunneridae</taxon>
        <taxon>Pentapetalae</taxon>
        <taxon>rosids</taxon>
        <taxon>fabids</taxon>
        <taxon>Malpighiales</taxon>
        <taxon>Euphorbiaceae</taxon>
        <taxon>Crotonoideae</taxon>
        <taxon>Jatropheae</taxon>
        <taxon>Jatropha</taxon>
    </lineage>
</organism>
<reference evidence="1 2" key="1">
    <citation type="journal article" date="2014" name="PLoS ONE">
        <title>Global Analysis of Gene Expression Profiles in Physic Nut (Jatropha curcas L.) Seedlings Exposed to Salt Stress.</title>
        <authorList>
            <person name="Zhang L."/>
            <person name="Zhang C."/>
            <person name="Wu P."/>
            <person name="Chen Y."/>
            <person name="Li M."/>
            <person name="Jiang H."/>
            <person name="Wu G."/>
        </authorList>
    </citation>
    <scope>NUCLEOTIDE SEQUENCE [LARGE SCALE GENOMIC DNA]</scope>
    <source>
        <strain evidence="2">cv. GZQX0401</strain>
        <tissue evidence="1">Young leaves</tissue>
    </source>
</reference>
<proteinExistence type="predicted"/>
<sequence length="88" mass="9653">MAHIPEIPASAYTLEMETLGVILGIPVFEGDRIPVSCNALTSGTRPLQFLPALGFDFPVRYDTDAMRGFQIEEQSCSAYCLYTDSCVT</sequence>
<dbReference type="EMBL" id="KK915032">
    <property type="protein sequence ID" value="KDP24886.1"/>
    <property type="molecule type" value="Genomic_DNA"/>
</dbReference>
<evidence type="ECO:0000313" key="1">
    <source>
        <dbReference type="EMBL" id="KDP24886.1"/>
    </source>
</evidence>
<accession>A0A067JLL8</accession>